<dbReference type="GO" id="GO:0005504">
    <property type="term" value="F:fatty acid binding"/>
    <property type="evidence" value="ECO:0007669"/>
    <property type="project" value="TreeGrafter"/>
</dbReference>
<evidence type="ECO:0000259" key="16">
    <source>
        <dbReference type="Pfam" id="PF14749"/>
    </source>
</evidence>
<protein>
    <recommendedName>
        <fullName evidence="12">Acyl-coenzyme A oxidase</fullName>
    </recommendedName>
</protein>
<feature type="domain" description="Acyl-coenzyme A oxidase N-terminal" evidence="16">
    <location>
        <begin position="27"/>
        <end position="138"/>
    </location>
</feature>
<dbReference type="Gene3D" id="2.40.110.10">
    <property type="entry name" value="Butyryl-CoA Dehydrogenase, subunit A, domain 2"/>
    <property type="match status" value="1"/>
</dbReference>
<sequence length="676" mass="74054">MAPIDPNQQTAKDMLKAREKSSLNIPVLRNFIYGGHAEWETYQKMVQILSSDPTFEKSSRAFLTRTEMYNRALAMTLRMQKLKDEHKWSPRETTIASIALDEGMPITLHQAAFEPVTMSQGSPELLKKYGALIANRGIVGCYLQTELGHGSNVSQLETTATFIPETKEFEIHSPTVTSTKWWIGSLGKTSTHGVVQARLILPGGKDAGPHLFFIQLRSLEDHRVLPGIQIGDIGPKAMGGYAAVDHGFARFNHVRIPHEQMLSKFAQVTDEGKYVQPPHAKISYGGMLYIRSTMVSAAGRVMAKAATVSIRYATVRRQGNKDASGLERQVITYPSTYYRLLPILSHAYVYIQLGRNLSKSFDAMASRLASGDTSLLAEIHATTSGLKVLCTTTSIQDVEVARRSMGGHGYSAFAGLGRVYADQVPSATYEGDNFVLDQQVVRGALKSLRALKSAGNKAASNLTPSSAYLRLLLPSSSAPPTITNETWSNSRALILLLEWRAARIVASRATMPEDSDASVDQRVSRAVSEAFVAAQVGEMISGLPFGGYDGRVIEGLFRLYLLTNVEAALVDILSFGLLPSTNQSGDPTSRLRAAINILCRELLPEAIPLTDAFGFSDWELDSALGVYDGRVYEALWERAQSEPLNQTEVPAGYESFIKPLLERGQRLASEASKSKL</sequence>
<evidence type="ECO:0000259" key="15">
    <source>
        <dbReference type="Pfam" id="PF01756"/>
    </source>
</evidence>
<dbReference type="GO" id="GO:0033540">
    <property type="term" value="P:fatty acid beta-oxidation using acyl-CoA oxidase"/>
    <property type="evidence" value="ECO:0007669"/>
    <property type="project" value="TreeGrafter"/>
</dbReference>
<dbReference type="EMBL" id="ML170160">
    <property type="protein sequence ID" value="TDL27073.1"/>
    <property type="molecule type" value="Genomic_DNA"/>
</dbReference>
<evidence type="ECO:0000256" key="7">
    <source>
        <dbReference type="ARBA" id="ARBA00022827"/>
    </source>
</evidence>
<dbReference type="InterPro" id="IPR012258">
    <property type="entry name" value="Acyl-CoA_oxidase"/>
</dbReference>
<evidence type="ECO:0000256" key="4">
    <source>
        <dbReference type="ARBA" id="ARBA00004846"/>
    </source>
</evidence>
<proteinExistence type="inferred from homology"/>
<dbReference type="PANTHER" id="PTHR10909">
    <property type="entry name" value="ELECTRON TRANSPORT OXIDOREDUCTASE"/>
    <property type="match status" value="1"/>
</dbReference>
<dbReference type="InterPro" id="IPR029320">
    <property type="entry name" value="Acyl-CoA_ox_N"/>
</dbReference>
<comment type="subcellular location">
    <subcellularLocation>
        <location evidence="3">Peroxisome</location>
    </subcellularLocation>
</comment>
<feature type="active site" description="Proton acceptor" evidence="13">
    <location>
        <position position="430"/>
    </location>
</feature>
<evidence type="ECO:0000256" key="2">
    <source>
        <dbReference type="ARBA" id="ARBA00001974"/>
    </source>
</evidence>
<dbReference type="Pfam" id="PF22924">
    <property type="entry name" value="ACOX_C_alpha1"/>
    <property type="match status" value="1"/>
</dbReference>
<evidence type="ECO:0000313" key="19">
    <source>
        <dbReference type="Proteomes" id="UP000294933"/>
    </source>
</evidence>
<keyword evidence="8" id="KW-0276">Fatty acid metabolism</keyword>
<name>A0A4Y7QHC6_9AGAM</name>
<evidence type="ECO:0000256" key="14">
    <source>
        <dbReference type="PIRSR" id="PIRSR000168-2"/>
    </source>
</evidence>
<dbReference type="Pfam" id="PF01756">
    <property type="entry name" value="ACOX"/>
    <property type="match status" value="1"/>
</dbReference>
<dbReference type="STRING" id="50990.A0A4Y7QHC6"/>
<dbReference type="GO" id="GO:0005777">
    <property type="term" value="C:peroxisome"/>
    <property type="evidence" value="ECO:0007669"/>
    <property type="project" value="UniProtKB-SubCell"/>
</dbReference>
<comment type="cofactor">
    <cofactor evidence="2">
        <name>FAD</name>
        <dbReference type="ChEBI" id="CHEBI:57692"/>
    </cofactor>
</comment>
<dbReference type="GO" id="GO:0003997">
    <property type="term" value="F:acyl-CoA oxidase activity"/>
    <property type="evidence" value="ECO:0007669"/>
    <property type="project" value="UniProtKB-EC"/>
</dbReference>
<evidence type="ECO:0000256" key="12">
    <source>
        <dbReference type="PIRNR" id="PIRNR000168"/>
    </source>
</evidence>
<evidence type="ECO:0000259" key="17">
    <source>
        <dbReference type="Pfam" id="PF22924"/>
    </source>
</evidence>
<evidence type="ECO:0000313" key="18">
    <source>
        <dbReference type="EMBL" id="TDL27073.1"/>
    </source>
</evidence>
<evidence type="ECO:0000256" key="10">
    <source>
        <dbReference type="ARBA" id="ARBA00023098"/>
    </source>
</evidence>
<gene>
    <name evidence="18" type="ORF">BD410DRAFT_783235</name>
</gene>
<dbReference type="FunFam" id="2.40.110.10:FF:000003">
    <property type="entry name" value="Acyl-coenzyme A oxidase"/>
    <property type="match status" value="1"/>
</dbReference>
<feature type="domain" description="Acyl-CoA oxidase C-terminal" evidence="15">
    <location>
        <begin position="522"/>
        <end position="661"/>
    </location>
</feature>
<keyword evidence="11" id="KW-0576">Peroxisome</keyword>
<dbReference type="SUPFAM" id="SSF47203">
    <property type="entry name" value="Acyl-CoA dehydrogenase C-terminal domain-like"/>
    <property type="match status" value="2"/>
</dbReference>
<dbReference type="InterPro" id="IPR037069">
    <property type="entry name" value="AcylCoA_DH/ox_N_sf"/>
</dbReference>
<dbReference type="InterPro" id="IPR055060">
    <property type="entry name" value="ACOX_C_alpha1"/>
</dbReference>
<evidence type="ECO:0000256" key="6">
    <source>
        <dbReference type="ARBA" id="ARBA00022630"/>
    </source>
</evidence>
<dbReference type="Gene3D" id="1.10.540.10">
    <property type="entry name" value="Acyl-CoA dehydrogenase/oxidase, N-terminal domain"/>
    <property type="match status" value="1"/>
</dbReference>
<comment type="pathway">
    <text evidence="4">Lipid metabolism; peroxisomal fatty acid beta-oxidation.</text>
</comment>
<dbReference type="PANTHER" id="PTHR10909:SF250">
    <property type="entry name" value="PEROXISOMAL ACYL-COENZYME A OXIDASE 1"/>
    <property type="match status" value="1"/>
</dbReference>
<accession>A0A4Y7QHC6</accession>
<dbReference type="Proteomes" id="UP000294933">
    <property type="component" value="Unassembled WGS sequence"/>
</dbReference>
<dbReference type="FunFam" id="1.20.140.10:FF:000015">
    <property type="entry name" value="Acyl-coenzyme A oxidase"/>
    <property type="match status" value="1"/>
</dbReference>
<comment type="catalytic activity">
    <reaction evidence="1">
        <text>a 2,3-saturated acyl-CoA + O2 = a (2E)-enoyl-CoA + H2O2</text>
        <dbReference type="Rhea" id="RHEA:38959"/>
        <dbReference type="ChEBI" id="CHEBI:15379"/>
        <dbReference type="ChEBI" id="CHEBI:16240"/>
        <dbReference type="ChEBI" id="CHEBI:58856"/>
        <dbReference type="ChEBI" id="CHEBI:65111"/>
        <dbReference type="EC" id="1.3.3.6"/>
    </reaction>
</comment>
<dbReference type="SUPFAM" id="SSF56645">
    <property type="entry name" value="Acyl-CoA dehydrogenase NM domain-like"/>
    <property type="match status" value="1"/>
</dbReference>
<dbReference type="Pfam" id="PF14749">
    <property type="entry name" value="Acyl-CoA_ox_N"/>
    <property type="match status" value="1"/>
</dbReference>
<evidence type="ECO:0000256" key="9">
    <source>
        <dbReference type="ARBA" id="ARBA00023002"/>
    </source>
</evidence>
<dbReference type="VEuPathDB" id="FungiDB:BD410DRAFT_783235"/>
<dbReference type="GO" id="GO:0055088">
    <property type="term" value="P:lipid homeostasis"/>
    <property type="evidence" value="ECO:0007669"/>
    <property type="project" value="TreeGrafter"/>
</dbReference>
<evidence type="ECO:0000256" key="3">
    <source>
        <dbReference type="ARBA" id="ARBA00004275"/>
    </source>
</evidence>
<keyword evidence="6 12" id="KW-0285">Flavoprotein</keyword>
<reference evidence="18 19" key="1">
    <citation type="submission" date="2018-06" db="EMBL/GenBank/DDBJ databases">
        <title>A transcriptomic atlas of mushroom development highlights an independent origin of complex multicellularity.</title>
        <authorList>
            <consortium name="DOE Joint Genome Institute"/>
            <person name="Krizsan K."/>
            <person name="Almasi E."/>
            <person name="Merenyi Z."/>
            <person name="Sahu N."/>
            <person name="Viragh M."/>
            <person name="Koszo T."/>
            <person name="Mondo S."/>
            <person name="Kiss B."/>
            <person name="Balint B."/>
            <person name="Kues U."/>
            <person name="Barry K."/>
            <person name="Hegedus J.C."/>
            <person name="Henrissat B."/>
            <person name="Johnson J."/>
            <person name="Lipzen A."/>
            <person name="Ohm R."/>
            <person name="Nagy I."/>
            <person name="Pangilinan J."/>
            <person name="Yan J."/>
            <person name="Xiong Y."/>
            <person name="Grigoriev I.V."/>
            <person name="Hibbett D.S."/>
            <person name="Nagy L.G."/>
        </authorList>
    </citation>
    <scope>NUCLEOTIDE SEQUENCE [LARGE SCALE GENOMIC DNA]</scope>
    <source>
        <strain evidence="18 19">SZMC22713</strain>
    </source>
</reference>
<comment type="similarity">
    <text evidence="5 12">Belongs to the acyl-CoA oxidase family.</text>
</comment>
<keyword evidence="10" id="KW-0443">Lipid metabolism</keyword>
<dbReference type="Gene3D" id="1.20.140.10">
    <property type="entry name" value="Butyryl-CoA Dehydrogenase, subunit A, domain 3"/>
    <property type="match status" value="2"/>
</dbReference>
<dbReference type="InterPro" id="IPR009100">
    <property type="entry name" value="AcylCoA_DH/oxidase_NM_dom_sf"/>
</dbReference>
<feature type="binding site" evidence="14">
    <location>
        <position position="145"/>
    </location>
    <ligand>
        <name>FAD</name>
        <dbReference type="ChEBI" id="CHEBI:57692"/>
    </ligand>
</feature>
<dbReference type="GO" id="GO:0071949">
    <property type="term" value="F:FAD binding"/>
    <property type="evidence" value="ECO:0007669"/>
    <property type="project" value="InterPro"/>
</dbReference>
<evidence type="ECO:0000256" key="11">
    <source>
        <dbReference type="ARBA" id="ARBA00023140"/>
    </source>
</evidence>
<dbReference type="InterPro" id="IPR036250">
    <property type="entry name" value="AcylCo_DH-like_C"/>
</dbReference>
<evidence type="ECO:0000256" key="1">
    <source>
        <dbReference type="ARBA" id="ARBA00001201"/>
    </source>
</evidence>
<keyword evidence="9" id="KW-0560">Oxidoreductase</keyword>
<evidence type="ECO:0000256" key="5">
    <source>
        <dbReference type="ARBA" id="ARBA00006288"/>
    </source>
</evidence>
<feature type="domain" description="Acyl-CoA oxidase C-alpha1" evidence="17">
    <location>
        <begin position="284"/>
        <end position="443"/>
    </location>
</feature>
<feature type="binding site" evidence="14">
    <location>
        <position position="184"/>
    </location>
    <ligand>
        <name>FAD</name>
        <dbReference type="ChEBI" id="CHEBI:57692"/>
    </ligand>
</feature>
<dbReference type="PIRSF" id="PIRSF000168">
    <property type="entry name" value="Acyl-CoA_oxidase"/>
    <property type="match status" value="1"/>
</dbReference>
<keyword evidence="19" id="KW-1185">Reference proteome</keyword>
<organism evidence="18 19">
    <name type="scientific">Rickenella mellea</name>
    <dbReference type="NCBI Taxonomy" id="50990"/>
    <lineage>
        <taxon>Eukaryota</taxon>
        <taxon>Fungi</taxon>
        <taxon>Dikarya</taxon>
        <taxon>Basidiomycota</taxon>
        <taxon>Agaricomycotina</taxon>
        <taxon>Agaricomycetes</taxon>
        <taxon>Hymenochaetales</taxon>
        <taxon>Rickenellaceae</taxon>
        <taxon>Rickenella</taxon>
    </lineage>
</organism>
<evidence type="ECO:0000256" key="13">
    <source>
        <dbReference type="PIRSR" id="PIRSR000168-1"/>
    </source>
</evidence>
<dbReference type="OrthoDB" id="538336at2759"/>
<keyword evidence="7 12" id="KW-0274">FAD</keyword>
<dbReference type="InterPro" id="IPR002655">
    <property type="entry name" value="Acyl-CoA_oxidase_C"/>
</dbReference>
<evidence type="ECO:0000256" key="8">
    <source>
        <dbReference type="ARBA" id="ARBA00022832"/>
    </source>
</evidence>
<dbReference type="AlphaFoldDB" id="A0A4Y7QHC6"/>
<dbReference type="InterPro" id="IPR046373">
    <property type="entry name" value="Acyl-CoA_Oxase/DH_mid-dom_sf"/>
</dbReference>